<evidence type="ECO:0000256" key="3">
    <source>
        <dbReference type="ARBA" id="ARBA00022989"/>
    </source>
</evidence>
<sequence length="419" mass="49230">MIKFNYSKLALIYQFIIIFFLGAWYKNSIQFKIFLISIDTIISLFYLYKNNLSRSDLKKVYILITTVLVSLFLPSFMNRVSFILLILQKLYIFNHIINDIKFEYLLSVFLQFIVLLTFCMGLEFISLGQFNPFKTFYAPRVLLDMSFKVGTPLYFLRSSLEHPLITSIVLVVTGPFLFLLEKKWLRYVCVFLNISLIFFIQKRTAYILVSIGVVCFALYYLKYINRRFQLNKITSVIFLMTLFIIALSFIRVQGDYVLNIIFSKFSALQDADSFSLNNRVINAKTGLDVIFDQNVINIFIGNGYDFLPNFFEQYNVYVIRNGFYVIDNTYISFLADYGMIGLFLVLLYIINAIRKSMTNIYKIKSKKEQLFMLYSIIGIINLMVSIAFFDIYAWYTLLTLLIFLISVVTSYCKFHSNKF</sequence>
<feature type="transmembrane region" description="Helical" evidence="5">
    <location>
        <begin position="184"/>
        <end position="200"/>
    </location>
</feature>
<proteinExistence type="predicted"/>
<dbReference type="InterPro" id="IPR051533">
    <property type="entry name" value="WaaL-like"/>
</dbReference>
<dbReference type="PANTHER" id="PTHR37422">
    <property type="entry name" value="TEICHURONIC ACID BIOSYNTHESIS PROTEIN TUAE"/>
    <property type="match status" value="1"/>
</dbReference>
<dbReference type="InterPro" id="IPR007016">
    <property type="entry name" value="O-antigen_ligase-rel_domated"/>
</dbReference>
<feature type="transmembrane region" description="Helical" evidence="5">
    <location>
        <begin position="104"/>
        <end position="125"/>
    </location>
</feature>
<comment type="subcellular location">
    <subcellularLocation>
        <location evidence="1">Membrane</location>
        <topology evidence="1">Multi-pass membrane protein</topology>
    </subcellularLocation>
</comment>
<keyword evidence="2 5" id="KW-0812">Transmembrane</keyword>
<protein>
    <submittedName>
        <fullName evidence="7">Oligosaccharide repeat unit polymerase Wzy</fullName>
    </submittedName>
</protein>
<feature type="transmembrane region" description="Helical" evidence="5">
    <location>
        <begin position="395"/>
        <end position="414"/>
    </location>
</feature>
<dbReference type="PANTHER" id="PTHR37422:SF13">
    <property type="entry name" value="LIPOPOLYSACCHARIDE BIOSYNTHESIS PROTEIN PA4999-RELATED"/>
    <property type="match status" value="1"/>
</dbReference>
<feature type="transmembrane region" description="Helical" evidence="5">
    <location>
        <begin position="9"/>
        <end position="25"/>
    </location>
</feature>
<reference evidence="7" key="1">
    <citation type="journal article" date="2006" name="PLoS Genet.">
        <title>Genetic analysis of the capsular biosynthetic locus from all 90 pneumococcal serotypes.</title>
        <authorList>
            <person name="Bentley S.D."/>
            <person name="Aanensen D.M."/>
            <person name="Mavroidi A."/>
            <person name="Saunders D."/>
            <person name="Rabbinowitsch E."/>
            <person name="Collins M."/>
            <person name="Donohoe K."/>
            <person name="Harris D."/>
            <person name="Murphy L."/>
            <person name="Quail M.A."/>
            <person name="Samuel G."/>
            <person name="Skovsted I.C."/>
            <person name="Kaltoft M.S."/>
            <person name="Barrell B."/>
            <person name="Reeves P.R."/>
            <person name="Parkhill J."/>
            <person name="Spratt B.G."/>
        </authorList>
    </citation>
    <scope>NUCLEOTIDE SEQUENCE</scope>
    <source>
        <strain evidence="7">6803</strain>
    </source>
</reference>
<feature type="transmembrane region" description="Helical" evidence="5">
    <location>
        <begin position="330"/>
        <end position="350"/>
    </location>
</feature>
<feature type="transmembrane region" description="Helical" evidence="5">
    <location>
        <begin position="162"/>
        <end position="179"/>
    </location>
</feature>
<evidence type="ECO:0000256" key="1">
    <source>
        <dbReference type="ARBA" id="ARBA00004141"/>
    </source>
</evidence>
<feature type="transmembrane region" description="Helical" evidence="5">
    <location>
        <begin position="31"/>
        <end position="48"/>
    </location>
</feature>
<evidence type="ECO:0000256" key="5">
    <source>
        <dbReference type="SAM" id="Phobius"/>
    </source>
</evidence>
<feature type="transmembrane region" description="Helical" evidence="5">
    <location>
        <begin position="233"/>
        <end position="252"/>
    </location>
</feature>
<feature type="transmembrane region" description="Helical" evidence="5">
    <location>
        <begin position="206"/>
        <end position="221"/>
    </location>
</feature>
<evidence type="ECO:0000256" key="4">
    <source>
        <dbReference type="ARBA" id="ARBA00023136"/>
    </source>
</evidence>
<organism evidence="7">
    <name type="scientific">Streptococcus pneumoniae</name>
    <dbReference type="NCBI Taxonomy" id="1313"/>
    <lineage>
        <taxon>Bacteria</taxon>
        <taxon>Bacillati</taxon>
        <taxon>Bacillota</taxon>
        <taxon>Bacilli</taxon>
        <taxon>Lactobacillales</taxon>
        <taxon>Streptococcaceae</taxon>
        <taxon>Streptococcus</taxon>
    </lineage>
</organism>
<dbReference type="Pfam" id="PF04932">
    <property type="entry name" value="Wzy_C"/>
    <property type="match status" value="1"/>
</dbReference>
<dbReference type="GO" id="GO:0016020">
    <property type="term" value="C:membrane"/>
    <property type="evidence" value="ECO:0007669"/>
    <property type="project" value="UniProtKB-SubCell"/>
</dbReference>
<accession>Q4JYZ3</accession>
<dbReference type="AlphaFoldDB" id="Q4JYZ3"/>
<evidence type="ECO:0000256" key="2">
    <source>
        <dbReference type="ARBA" id="ARBA00022692"/>
    </source>
</evidence>
<gene>
    <name evidence="7" type="primary">wzy</name>
    <name evidence="7" type="ORF">SPC41A_0013</name>
</gene>
<evidence type="ECO:0000259" key="6">
    <source>
        <dbReference type="Pfam" id="PF04932"/>
    </source>
</evidence>
<name>Q4JYZ3_STREE</name>
<feature type="transmembrane region" description="Helical" evidence="5">
    <location>
        <begin position="371"/>
        <end position="389"/>
    </location>
</feature>
<keyword evidence="3 5" id="KW-1133">Transmembrane helix</keyword>
<feature type="transmembrane region" description="Helical" evidence="5">
    <location>
        <begin position="60"/>
        <end position="84"/>
    </location>
</feature>
<evidence type="ECO:0000313" key="7">
    <source>
        <dbReference type="EMBL" id="CAI34475.1"/>
    </source>
</evidence>
<feature type="domain" description="O-antigen ligase-related" evidence="6">
    <location>
        <begin position="190"/>
        <end position="346"/>
    </location>
</feature>
<dbReference type="EMBL" id="CR931713">
    <property type="protein sequence ID" value="CAI34475.1"/>
    <property type="molecule type" value="Genomic_DNA"/>
</dbReference>
<keyword evidence="4 5" id="KW-0472">Membrane</keyword>